<dbReference type="AlphaFoldDB" id="A0A0U5L255"/>
<dbReference type="PANTHER" id="PTHR34406">
    <property type="entry name" value="PROTEIN YCEI"/>
    <property type="match status" value="1"/>
</dbReference>
<keyword evidence="4" id="KW-1185">Reference proteome</keyword>
<accession>A0A0U5L255</accession>
<gene>
    <name evidence="3" type="ORF">EM595_1044</name>
</gene>
<sequence>MIRYLLLFTLLFTSPLLVAAPLTWTIATDKTAIGLSWQAFGHSFSQAHLQGVTGTVILNPQDDRDDHIEVKIPLATLVASNALLTHQLKSDMFFAADRYPWIFFSSSRVVALGAGKFRIFGMLTVKDVRRPVVMEATLDAGEIDAAPELAMHATTGISRSAFNVDRLVGIVDDHVDIALTIVARRASMP</sequence>
<dbReference type="KEGG" id="ege:EM595_1044"/>
<dbReference type="SUPFAM" id="SSF101874">
    <property type="entry name" value="YceI-like"/>
    <property type="match status" value="1"/>
</dbReference>
<dbReference type="OrthoDB" id="9811006at2"/>
<dbReference type="EMBL" id="LN907827">
    <property type="protein sequence ID" value="CUU23280.1"/>
    <property type="molecule type" value="Genomic_DNA"/>
</dbReference>
<dbReference type="InterPro" id="IPR007372">
    <property type="entry name" value="Lipid/polyisoprenoid-bd_YceI"/>
</dbReference>
<dbReference type="STRING" id="1619313.EM595_1044"/>
<feature type="signal peptide" evidence="1">
    <location>
        <begin position="1"/>
        <end position="19"/>
    </location>
</feature>
<proteinExistence type="predicted"/>
<feature type="chain" id="PRO_5006861004" description="Lipid/polyisoprenoid-binding YceI-like domain-containing protein" evidence="1">
    <location>
        <begin position="20"/>
        <end position="189"/>
    </location>
</feature>
<dbReference type="InterPro" id="IPR036761">
    <property type="entry name" value="TTHA0802/YceI-like_sf"/>
</dbReference>
<dbReference type="PATRIC" id="fig|1619313.3.peg.1086"/>
<name>A0A0U5L255_9GAMM</name>
<protein>
    <recommendedName>
        <fullName evidence="2">Lipid/polyisoprenoid-binding YceI-like domain-containing protein</fullName>
    </recommendedName>
</protein>
<dbReference type="Proteomes" id="UP000059419">
    <property type="component" value="Chromosome 1"/>
</dbReference>
<evidence type="ECO:0000313" key="4">
    <source>
        <dbReference type="Proteomes" id="UP000059419"/>
    </source>
</evidence>
<evidence type="ECO:0000313" key="3">
    <source>
        <dbReference type="EMBL" id="CUU23280.1"/>
    </source>
</evidence>
<feature type="domain" description="Lipid/polyisoprenoid-binding YceI-like" evidence="2">
    <location>
        <begin position="23"/>
        <end position="184"/>
    </location>
</feature>
<dbReference type="PANTHER" id="PTHR34406:SF1">
    <property type="entry name" value="PROTEIN YCEI"/>
    <property type="match status" value="1"/>
</dbReference>
<dbReference type="Pfam" id="PF04264">
    <property type="entry name" value="YceI"/>
    <property type="match status" value="1"/>
</dbReference>
<organism evidence="3 4">
    <name type="scientific">Duffyella gerundensis</name>
    <dbReference type="NCBI Taxonomy" id="1619313"/>
    <lineage>
        <taxon>Bacteria</taxon>
        <taxon>Pseudomonadati</taxon>
        <taxon>Pseudomonadota</taxon>
        <taxon>Gammaproteobacteria</taxon>
        <taxon>Enterobacterales</taxon>
        <taxon>Erwiniaceae</taxon>
        <taxon>Duffyella</taxon>
    </lineage>
</organism>
<evidence type="ECO:0000256" key="1">
    <source>
        <dbReference type="SAM" id="SignalP"/>
    </source>
</evidence>
<dbReference type="Gene3D" id="2.40.128.110">
    <property type="entry name" value="Lipid/polyisoprenoid-binding, YceI-like"/>
    <property type="match status" value="1"/>
</dbReference>
<reference evidence="4" key="1">
    <citation type="submission" date="2015-11" db="EMBL/GenBank/DDBJ databases">
        <authorList>
            <person name="Blom J."/>
        </authorList>
    </citation>
    <scope>NUCLEOTIDE SEQUENCE [LARGE SCALE GENOMIC DNA]</scope>
</reference>
<dbReference type="RefSeq" id="WP_067428587.1">
    <property type="nucleotide sequence ID" value="NZ_LN907827.1"/>
</dbReference>
<evidence type="ECO:0000259" key="2">
    <source>
        <dbReference type="SMART" id="SM00867"/>
    </source>
</evidence>
<keyword evidence="1" id="KW-0732">Signal</keyword>
<dbReference type="SMART" id="SM00867">
    <property type="entry name" value="YceI"/>
    <property type="match status" value="1"/>
</dbReference>